<dbReference type="Proteomes" id="UP001186974">
    <property type="component" value="Unassembled WGS sequence"/>
</dbReference>
<keyword evidence="2" id="KW-1185">Reference proteome</keyword>
<protein>
    <submittedName>
        <fullName evidence="1">Uncharacterized protein</fullName>
    </submittedName>
</protein>
<accession>A0ACC3DDR5</accession>
<gene>
    <name evidence="1" type="ORF">LTS18_002575</name>
</gene>
<dbReference type="EMBL" id="JAWDJW010006309">
    <property type="protein sequence ID" value="KAK3065650.1"/>
    <property type="molecule type" value="Genomic_DNA"/>
</dbReference>
<comment type="caution">
    <text evidence="1">The sequence shown here is derived from an EMBL/GenBank/DDBJ whole genome shotgun (WGS) entry which is preliminary data.</text>
</comment>
<evidence type="ECO:0000313" key="1">
    <source>
        <dbReference type="EMBL" id="KAK3065650.1"/>
    </source>
</evidence>
<proteinExistence type="predicted"/>
<evidence type="ECO:0000313" key="2">
    <source>
        <dbReference type="Proteomes" id="UP001186974"/>
    </source>
</evidence>
<reference evidence="1" key="1">
    <citation type="submission" date="2024-09" db="EMBL/GenBank/DDBJ databases">
        <title>Black Yeasts Isolated from many extreme environments.</title>
        <authorList>
            <person name="Coleine C."/>
            <person name="Stajich J.E."/>
            <person name="Selbmann L."/>
        </authorList>
    </citation>
    <scope>NUCLEOTIDE SEQUENCE</scope>
    <source>
        <strain evidence="1">CCFEE 5737</strain>
    </source>
</reference>
<sequence length="167" mass="18967">MAAVEADDDVPQLSTDTLDLLKQFYSEKDARDKQFEDLKAQAEDDFATGPLSMDSFTEDWNASQFWYNDETATTLAEQLLNDATDETAIAVVSAPSCFIQIKNLLASKKFSAKPTITLLEFDERFAVFKEFVPYDFEHPTQLPVELKGRFDRIICDPPFLSQDCQTK</sequence>
<organism evidence="1 2">
    <name type="scientific">Coniosporium uncinatum</name>
    <dbReference type="NCBI Taxonomy" id="93489"/>
    <lineage>
        <taxon>Eukaryota</taxon>
        <taxon>Fungi</taxon>
        <taxon>Dikarya</taxon>
        <taxon>Ascomycota</taxon>
        <taxon>Pezizomycotina</taxon>
        <taxon>Dothideomycetes</taxon>
        <taxon>Dothideomycetes incertae sedis</taxon>
        <taxon>Coniosporium</taxon>
    </lineage>
</organism>
<name>A0ACC3DDR5_9PEZI</name>
<feature type="non-terminal residue" evidence="1">
    <location>
        <position position="167"/>
    </location>
</feature>